<feature type="region of interest" description="Disordered" evidence="1">
    <location>
        <begin position="1"/>
        <end position="184"/>
    </location>
</feature>
<feature type="compositionally biased region" description="Polar residues" evidence="1">
    <location>
        <begin position="158"/>
        <end position="172"/>
    </location>
</feature>
<dbReference type="STRING" id="98765.A0A2R6S4Q7"/>
<feature type="compositionally biased region" description="Polar residues" evidence="1">
    <location>
        <begin position="343"/>
        <end position="352"/>
    </location>
</feature>
<feature type="compositionally biased region" description="Polar residues" evidence="1">
    <location>
        <begin position="101"/>
        <end position="110"/>
    </location>
</feature>
<protein>
    <submittedName>
        <fullName evidence="2">Uncharacterized protein</fullName>
    </submittedName>
</protein>
<feature type="region of interest" description="Disordered" evidence="1">
    <location>
        <begin position="325"/>
        <end position="506"/>
    </location>
</feature>
<keyword evidence="3" id="KW-1185">Reference proteome</keyword>
<comment type="caution">
    <text evidence="2">The sequence shown here is derived from an EMBL/GenBank/DDBJ whole genome shotgun (WGS) entry which is preliminary data.</text>
</comment>
<feature type="compositionally biased region" description="Low complexity" evidence="1">
    <location>
        <begin position="410"/>
        <end position="448"/>
    </location>
</feature>
<name>A0A2R6S4Q7_9APHY</name>
<feature type="compositionally biased region" description="Basic and acidic residues" evidence="1">
    <location>
        <begin position="485"/>
        <end position="497"/>
    </location>
</feature>
<dbReference type="EMBL" id="MLYV02000069">
    <property type="protein sequence ID" value="PSS37277.1"/>
    <property type="molecule type" value="Genomic_DNA"/>
</dbReference>
<gene>
    <name evidence="2" type="ORF">PHLCEN_2v915</name>
</gene>
<feature type="compositionally biased region" description="Polar residues" evidence="1">
    <location>
        <begin position="198"/>
        <end position="209"/>
    </location>
</feature>
<feature type="compositionally biased region" description="Low complexity" evidence="1">
    <location>
        <begin position="33"/>
        <end position="45"/>
    </location>
</feature>
<reference evidence="2 3" key="1">
    <citation type="submission" date="2018-02" db="EMBL/GenBank/DDBJ databases">
        <title>Genome sequence of the basidiomycete white-rot fungus Phlebia centrifuga.</title>
        <authorList>
            <person name="Granchi Z."/>
            <person name="Peng M."/>
            <person name="de Vries R.P."/>
            <person name="Hilden K."/>
            <person name="Makela M.R."/>
            <person name="Grigoriev I."/>
            <person name="Riley R."/>
        </authorList>
    </citation>
    <scope>NUCLEOTIDE SEQUENCE [LARGE SCALE GENOMIC DNA]</scope>
    <source>
        <strain evidence="2 3">FBCC195</strain>
    </source>
</reference>
<feature type="compositionally biased region" description="Basic and acidic residues" evidence="1">
    <location>
        <begin position="117"/>
        <end position="128"/>
    </location>
</feature>
<evidence type="ECO:0000313" key="3">
    <source>
        <dbReference type="Proteomes" id="UP000186601"/>
    </source>
</evidence>
<dbReference type="OrthoDB" id="407432at2759"/>
<feature type="region of interest" description="Disordered" evidence="1">
    <location>
        <begin position="198"/>
        <end position="232"/>
    </location>
</feature>
<sequence>MPPETPYNIHSSPMRPSGARLPERLSPTAAHEVPSSISIGSSVVPADQPDHLEHMAPKRSQWTSPPPPEASEAERSAFEDRLGQGLYLATVSTDARESEQDTFSSNNSEVFTDEEDQRSIAESDDARSIRSYTESGAYHGRSPVVMHSPQLGSYVHDPSSSRAVPRMQTVQTEGGGVDPKWFSRLRGRPPLKVAQYASEANTPLSSNSKSRNEGFTPPPRMETPRRSMSGPARAMNRFSTSALPTVVTPVSAYPSRAYAIAHQVQPQRSNVFYETAPIRERMSRALGPPYAMPVARLPSFGRVDTLSSGDTGSFEFGNVRPVHLTYNHDGGDSPAGPTPPMSTTPSQANTGYSRLHSHTHSHSQATVTAPTPPPNTAHFASPLHRRSSLSRSRSRSRSIERSSRSPPPSYHQSPHPVFRCVSPYASVSSASGSPPMSSPSSQYASPLSTSPPSPTHGGTLPKHPPKLPPTIPEKDHPPPISSVSPKEELSPLKREAPHIAVVDTGGEEALVTAAESLSIDR</sequence>
<evidence type="ECO:0000313" key="2">
    <source>
        <dbReference type="EMBL" id="PSS37277.1"/>
    </source>
</evidence>
<dbReference type="Proteomes" id="UP000186601">
    <property type="component" value="Unassembled WGS sequence"/>
</dbReference>
<dbReference type="AlphaFoldDB" id="A0A2R6S4Q7"/>
<feature type="compositionally biased region" description="Basic and acidic residues" evidence="1">
    <location>
        <begin position="72"/>
        <end position="82"/>
    </location>
</feature>
<accession>A0A2R6S4Q7</accession>
<feature type="compositionally biased region" description="Basic residues" evidence="1">
    <location>
        <begin position="383"/>
        <end position="396"/>
    </location>
</feature>
<organism evidence="2 3">
    <name type="scientific">Hermanssonia centrifuga</name>
    <dbReference type="NCBI Taxonomy" id="98765"/>
    <lineage>
        <taxon>Eukaryota</taxon>
        <taxon>Fungi</taxon>
        <taxon>Dikarya</taxon>
        <taxon>Basidiomycota</taxon>
        <taxon>Agaricomycotina</taxon>
        <taxon>Agaricomycetes</taxon>
        <taxon>Polyporales</taxon>
        <taxon>Meruliaceae</taxon>
        <taxon>Hermanssonia</taxon>
    </lineage>
</organism>
<proteinExistence type="predicted"/>
<evidence type="ECO:0000256" key="1">
    <source>
        <dbReference type="SAM" id="MobiDB-lite"/>
    </source>
</evidence>